<dbReference type="PATRIC" id="fig|1046627.3.peg.1208"/>
<feature type="domain" description="NadR/Ttd14 AAA" evidence="1">
    <location>
        <begin position="5"/>
        <end position="169"/>
    </location>
</feature>
<dbReference type="InterPro" id="IPR027417">
    <property type="entry name" value="P-loop_NTPase"/>
</dbReference>
<dbReference type="STRING" id="1046627.BZARG_2448"/>
<comment type="caution">
    <text evidence="2">The sequence shown here is derived from an EMBL/GenBank/DDBJ whole genome shotgun (WGS) entry which is preliminary data.</text>
</comment>
<dbReference type="AlphaFoldDB" id="G2ECF2"/>
<dbReference type="InterPro" id="IPR038727">
    <property type="entry name" value="NadR/Ttd14_AAA_dom"/>
</dbReference>
<dbReference type="Proteomes" id="UP000003730">
    <property type="component" value="Unassembled WGS sequence"/>
</dbReference>
<accession>G2ECF2</accession>
<gene>
    <name evidence="2" type="ORF">BZARG_2448</name>
</gene>
<name>G2ECF2_9FLAO</name>
<dbReference type="OrthoDB" id="5638848at2"/>
<dbReference type="RefSeq" id="WP_008636383.1">
    <property type="nucleotide sequence ID" value="NZ_AFXZ01000016.1"/>
</dbReference>
<protein>
    <submittedName>
        <fullName evidence="2">ATPase</fullName>
    </submittedName>
</protein>
<dbReference type="Pfam" id="PF13521">
    <property type="entry name" value="AAA_28"/>
    <property type="match status" value="1"/>
</dbReference>
<dbReference type="eggNOG" id="COG3911">
    <property type="taxonomic scope" value="Bacteria"/>
</dbReference>
<proteinExistence type="predicted"/>
<evidence type="ECO:0000313" key="3">
    <source>
        <dbReference type="Proteomes" id="UP000003730"/>
    </source>
</evidence>
<organism evidence="2 3">
    <name type="scientific">Bizionia argentinensis JUB59</name>
    <dbReference type="NCBI Taxonomy" id="1046627"/>
    <lineage>
        <taxon>Bacteria</taxon>
        <taxon>Pseudomonadati</taxon>
        <taxon>Bacteroidota</taxon>
        <taxon>Flavobacteriia</taxon>
        <taxon>Flavobacteriales</taxon>
        <taxon>Flavobacteriaceae</taxon>
        <taxon>Bizionia</taxon>
    </lineage>
</organism>
<keyword evidence="3" id="KW-1185">Reference proteome</keyword>
<dbReference type="EMBL" id="AFXZ01000016">
    <property type="protein sequence ID" value="EGV43856.1"/>
    <property type="molecule type" value="Genomic_DNA"/>
</dbReference>
<reference evidence="2 3" key="1">
    <citation type="journal article" date="2008" name="Int. J. Syst. Evol. Microbiol.">
        <title>Bizionia argentinensis sp. nov., isolated from surface marine water in Antarctica.</title>
        <authorList>
            <person name="Bercovich A."/>
            <person name="Vazquez S.C."/>
            <person name="Yankilevich P."/>
            <person name="Coria S.H."/>
            <person name="Foti M."/>
            <person name="Hernandez E."/>
            <person name="Vidal A."/>
            <person name="Ruberto L."/>
            <person name="Melo C."/>
            <person name="Marenssi S."/>
            <person name="Criscuolo M."/>
            <person name="Memoli M."/>
            <person name="Arguelles M."/>
            <person name="Mac Cormack W.P."/>
        </authorList>
    </citation>
    <scope>NUCLEOTIDE SEQUENCE [LARGE SCALE GENOMIC DNA]</scope>
    <source>
        <strain evidence="2 3">JUB59</strain>
    </source>
</reference>
<dbReference type="Gene3D" id="3.40.50.300">
    <property type="entry name" value="P-loop containing nucleotide triphosphate hydrolases"/>
    <property type="match status" value="1"/>
</dbReference>
<sequence>MNIRKIVITGGPGTGKTSIINELKKRGYVCLDEISRQITQKARQDGIDQLFLTQPLLFSELLLQGREKQYNQANTQQETFVFLDRGIPDVLAYMDFIGDAIPENFERSCKKHSYDLAFILKPWQDIFVSDSERYENFNQAVEIHDSLLKTYDKFGYNLLDVPFDSVTNRTDYILNVVNNL</sequence>
<evidence type="ECO:0000259" key="1">
    <source>
        <dbReference type="Pfam" id="PF13521"/>
    </source>
</evidence>
<dbReference type="SUPFAM" id="SSF52540">
    <property type="entry name" value="P-loop containing nucleoside triphosphate hydrolases"/>
    <property type="match status" value="1"/>
</dbReference>
<evidence type="ECO:0000313" key="2">
    <source>
        <dbReference type="EMBL" id="EGV43856.1"/>
    </source>
</evidence>